<dbReference type="Proteomes" id="UP000708208">
    <property type="component" value="Unassembled WGS sequence"/>
</dbReference>
<organism evidence="1 2">
    <name type="scientific">Allacma fusca</name>
    <dbReference type="NCBI Taxonomy" id="39272"/>
    <lineage>
        <taxon>Eukaryota</taxon>
        <taxon>Metazoa</taxon>
        <taxon>Ecdysozoa</taxon>
        <taxon>Arthropoda</taxon>
        <taxon>Hexapoda</taxon>
        <taxon>Collembola</taxon>
        <taxon>Symphypleona</taxon>
        <taxon>Sminthuridae</taxon>
        <taxon>Allacma</taxon>
    </lineage>
</organism>
<evidence type="ECO:0000313" key="2">
    <source>
        <dbReference type="Proteomes" id="UP000708208"/>
    </source>
</evidence>
<sequence length="71" mass="8105">MSIGGHLEKNTSTPINLMLYNGQQTTFNRIITIVRRNTYINNPAQISLDINSSTYCNSTDPFHRNVIRTFS</sequence>
<dbReference type="EMBL" id="CAJVCH010570090">
    <property type="protein sequence ID" value="CAG7834026.1"/>
    <property type="molecule type" value="Genomic_DNA"/>
</dbReference>
<dbReference type="AlphaFoldDB" id="A0A8J2LMH3"/>
<evidence type="ECO:0000313" key="1">
    <source>
        <dbReference type="EMBL" id="CAG7834026.1"/>
    </source>
</evidence>
<accession>A0A8J2LMH3</accession>
<reference evidence="1" key="1">
    <citation type="submission" date="2021-06" db="EMBL/GenBank/DDBJ databases">
        <authorList>
            <person name="Hodson N. C."/>
            <person name="Mongue J. A."/>
            <person name="Jaron S. K."/>
        </authorList>
    </citation>
    <scope>NUCLEOTIDE SEQUENCE</scope>
</reference>
<name>A0A8J2LMH3_9HEXA</name>
<comment type="caution">
    <text evidence="1">The sequence shown here is derived from an EMBL/GenBank/DDBJ whole genome shotgun (WGS) entry which is preliminary data.</text>
</comment>
<protein>
    <submittedName>
        <fullName evidence="1">Uncharacterized protein</fullName>
    </submittedName>
</protein>
<gene>
    <name evidence="1" type="ORF">AFUS01_LOCUS43573</name>
</gene>
<keyword evidence="2" id="KW-1185">Reference proteome</keyword>
<proteinExistence type="predicted"/>